<reference evidence="1 2" key="1">
    <citation type="submission" date="2015-04" db="EMBL/GenBank/DDBJ databases">
        <title>Lasius niger genome sequencing.</title>
        <authorList>
            <person name="Konorov E.A."/>
            <person name="Nikitin M.A."/>
            <person name="Kirill M.V."/>
            <person name="Chang P."/>
        </authorList>
    </citation>
    <scope>NUCLEOTIDE SEQUENCE [LARGE SCALE GENOMIC DNA]</scope>
    <source>
        <tissue evidence="1">Whole</tissue>
    </source>
</reference>
<keyword evidence="2" id="KW-1185">Reference proteome</keyword>
<sequence>MAQEFLSWELLLLENRVRNAERRLEKREWRNNHDPFDMSDDMFIDLYRITPDIAMELIDILEPQLQRQRLYGLSAVLPDD</sequence>
<dbReference type="EMBL" id="LBMM01017378">
    <property type="protein sequence ID" value="KMQ84102.1"/>
    <property type="molecule type" value="Genomic_DNA"/>
</dbReference>
<accession>A0A0J7K1C2</accession>
<dbReference type="PaxDb" id="67767-A0A0J7K1C2"/>
<protein>
    <submittedName>
        <fullName evidence="1">Nuclease harbi1</fullName>
    </submittedName>
</protein>
<dbReference type="AlphaFoldDB" id="A0A0J7K1C2"/>
<dbReference type="OrthoDB" id="8030048at2759"/>
<name>A0A0J7K1C2_LASNI</name>
<evidence type="ECO:0000313" key="2">
    <source>
        <dbReference type="Proteomes" id="UP000036403"/>
    </source>
</evidence>
<dbReference type="Proteomes" id="UP000036403">
    <property type="component" value="Unassembled WGS sequence"/>
</dbReference>
<proteinExistence type="predicted"/>
<comment type="caution">
    <text evidence="1">The sequence shown here is derived from an EMBL/GenBank/DDBJ whole genome shotgun (WGS) entry which is preliminary data.</text>
</comment>
<evidence type="ECO:0000313" key="1">
    <source>
        <dbReference type="EMBL" id="KMQ84102.1"/>
    </source>
</evidence>
<gene>
    <name evidence="1" type="ORF">RF55_18403</name>
</gene>
<organism evidence="1 2">
    <name type="scientific">Lasius niger</name>
    <name type="common">Black garden ant</name>
    <dbReference type="NCBI Taxonomy" id="67767"/>
    <lineage>
        <taxon>Eukaryota</taxon>
        <taxon>Metazoa</taxon>
        <taxon>Ecdysozoa</taxon>
        <taxon>Arthropoda</taxon>
        <taxon>Hexapoda</taxon>
        <taxon>Insecta</taxon>
        <taxon>Pterygota</taxon>
        <taxon>Neoptera</taxon>
        <taxon>Endopterygota</taxon>
        <taxon>Hymenoptera</taxon>
        <taxon>Apocrita</taxon>
        <taxon>Aculeata</taxon>
        <taxon>Formicoidea</taxon>
        <taxon>Formicidae</taxon>
        <taxon>Formicinae</taxon>
        <taxon>Lasius</taxon>
        <taxon>Lasius</taxon>
    </lineage>
</organism>